<reference evidence="2 3" key="1">
    <citation type="journal article" date="2011" name="J. Bacteriol.">
        <title>Genome sequence of Haloplasma contractile, an unusual contractile bacterium from a deep-sea anoxic brine lake.</title>
        <authorList>
            <person name="Antunes A."/>
            <person name="Alam I."/>
            <person name="El Dorry H."/>
            <person name="Siam R."/>
            <person name="Robertson A."/>
            <person name="Bajic V.B."/>
            <person name="Stingl U."/>
        </authorList>
    </citation>
    <scope>NUCLEOTIDE SEQUENCE [LARGE SCALE GENOMIC DNA]</scope>
    <source>
        <strain evidence="2 3">SSD-17B</strain>
    </source>
</reference>
<feature type="transmembrane region" description="Helical" evidence="1">
    <location>
        <begin position="20"/>
        <end position="38"/>
    </location>
</feature>
<dbReference type="OrthoDB" id="5461404at2"/>
<evidence type="ECO:0000256" key="1">
    <source>
        <dbReference type="SAM" id="Phobius"/>
    </source>
</evidence>
<dbReference type="InParanoid" id="U2DUK3"/>
<keyword evidence="1" id="KW-0472">Membrane</keyword>
<evidence type="ECO:0000313" key="2">
    <source>
        <dbReference type="EMBL" id="ERJ12082.1"/>
    </source>
</evidence>
<gene>
    <name evidence="2" type="ORF">HLPCO_001996</name>
</gene>
<keyword evidence="3" id="KW-1185">Reference proteome</keyword>
<dbReference type="Proteomes" id="UP000005707">
    <property type="component" value="Unassembled WGS sequence"/>
</dbReference>
<dbReference type="EMBL" id="AFNU02000006">
    <property type="protein sequence ID" value="ERJ12082.1"/>
    <property type="molecule type" value="Genomic_DNA"/>
</dbReference>
<dbReference type="RefSeq" id="WP_008827312.1">
    <property type="nucleotide sequence ID" value="NZ_AFNU02000006.1"/>
</dbReference>
<evidence type="ECO:0000313" key="3">
    <source>
        <dbReference type="Proteomes" id="UP000005707"/>
    </source>
</evidence>
<sequence>MLFNCFDGYHLGRGAWLGNGLMGLFIIALVAVIIILLFKKDSTPTKRKTNNDAMKLLDKKFVTGELTEEEYIHRKNLLKK</sequence>
<keyword evidence="1" id="KW-1133">Transmembrane helix</keyword>
<dbReference type="AlphaFoldDB" id="U2DUK3"/>
<reference evidence="2 3" key="2">
    <citation type="journal article" date="2013" name="PLoS ONE">
        <title>INDIGO - INtegrated Data Warehouse of MIcrobial GenOmes with Examples from the Red Sea Extremophiles.</title>
        <authorList>
            <person name="Alam I."/>
            <person name="Antunes A."/>
            <person name="Kamau A.A."/>
            <person name="Ba Alawi W."/>
            <person name="Kalkatawi M."/>
            <person name="Stingl U."/>
            <person name="Bajic V.B."/>
        </authorList>
    </citation>
    <scope>NUCLEOTIDE SEQUENCE [LARGE SCALE GENOMIC DNA]</scope>
    <source>
        <strain evidence="2 3">SSD-17B</strain>
    </source>
</reference>
<organism evidence="2 3">
    <name type="scientific">Haloplasma contractile SSD-17B</name>
    <dbReference type="NCBI Taxonomy" id="1033810"/>
    <lineage>
        <taxon>Bacteria</taxon>
        <taxon>Bacillati</taxon>
        <taxon>Mycoplasmatota</taxon>
        <taxon>Mollicutes</taxon>
        <taxon>Haloplasmatales</taxon>
        <taxon>Haloplasmataceae</taxon>
        <taxon>Haloplasma</taxon>
    </lineage>
</organism>
<dbReference type="STRING" id="1033810.HLPCO_001996"/>
<comment type="caution">
    <text evidence="2">The sequence shown here is derived from an EMBL/GenBank/DDBJ whole genome shotgun (WGS) entry which is preliminary data.</text>
</comment>
<name>U2DUK3_9MOLU</name>
<accession>U2DUK3</accession>
<protein>
    <submittedName>
        <fullName evidence="2">Membrane protein</fullName>
    </submittedName>
</protein>
<keyword evidence="1" id="KW-0812">Transmembrane</keyword>
<proteinExistence type="predicted"/>